<name>A0A9X3A1N6_9PSEU</name>
<dbReference type="AlphaFoldDB" id="A0A9X3A1N6"/>
<keyword evidence="2" id="KW-1185">Reference proteome</keyword>
<organism evidence="1 2">
    <name type="scientific">Umezawaea endophytica</name>
    <dbReference type="NCBI Taxonomy" id="1654476"/>
    <lineage>
        <taxon>Bacteria</taxon>
        <taxon>Bacillati</taxon>
        <taxon>Actinomycetota</taxon>
        <taxon>Actinomycetes</taxon>
        <taxon>Pseudonocardiales</taxon>
        <taxon>Pseudonocardiaceae</taxon>
        <taxon>Umezawaea</taxon>
    </lineage>
</organism>
<dbReference type="Proteomes" id="UP001141259">
    <property type="component" value="Unassembled WGS sequence"/>
</dbReference>
<accession>A0A9X3A1N6</accession>
<evidence type="ECO:0000313" key="1">
    <source>
        <dbReference type="EMBL" id="MCS7478183.1"/>
    </source>
</evidence>
<gene>
    <name evidence="1" type="ORF">NZH93_15090</name>
</gene>
<proteinExistence type="predicted"/>
<dbReference type="RefSeq" id="WP_259623691.1">
    <property type="nucleotide sequence ID" value="NZ_JANYMP010000006.1"/>
</dbReference>
<reference evidence="1" key="1">
    <citation type="submission" date="2022-08" db="EMBL/GenBank/DDBJ databases">
        <authorList>
            <person name="Tistechok S."/>
            <person name="Samborskyy M."/>
            <person name="Roman I."/>
        </authorList>
    </citation>
    <scope>NUCLEOTIDE SEQUENCE</scope>
    <source>
        <strain evidence="1">DSM 103496</strain>
    </source>
</reference>
<evidence type="ECO:0000313" key="2">
    <source>
        <dbReference type="Proteomes" id="UP001141259"/>
    </source>
</evidence>
<comment type="caution">
    <text evidence="1">The sequence shown here is derived from an EMBL/GenBank/DDBJ whole genome shotgun (WGS) entry which is preliminary data.</text>
</comment>
<dbReference type="EMBL" id="JANYMP010000006">
    <property type="protein sequence ID" value="MCS7478183.1"/>
    <property type="molecule type" value="Genomic_DNA"/>
</dbReference>
<protein>
    <submittedName>
        <fullName evidence="1">Uncharacterized protein</fullName>
    </submittedName>
</protein>
<sequence>MSEISGDHAFELFRRAISERYPELSQSQVSEVANAVISKIASGMAKGRSIALVGESREGDVSLDIISFDRSSSTRSLLSRLSVYTSGDGPPEALIGAISSLLSSSGIDLIDDEPARIGSWFKSWRLKGRDSGAGEKLSALAGKLERAGELKYIYGERSQSDEREASAFSKVIDSLPEGHDAVVQLSSMVIVKTGGVVVAKVLSESEIAVLQENPALLKAPSEILGQLSELVRNPIKSVDAKAVDPDDEEGFTEAIG</sequence>